<reference evidence="3 4" key="1">
    <citation type="journal article" date="2020" name="ISME J.">
        <title>Uncovering the hidden diversity of litter-decomposition mechanisms in mushroom-forming fungi.</title>
        <authorList>
            <person name="Floudas D."/>
            <person name="Bentzer J."/>
            <person name="Ahren D."/>
            <person name="Johansson T."/>
            <person name="Persson P."/>
            <person name="Tunlid A."/>
        </authorList>
    </citation>
    <scope>NUCLEOTIDE SEQUENCE [LARGE SCALE GENOMIC DNA]</scope>
    <source>
        <strain evidence="3 4">CBS 146.42</strain>
    </source>
</reference>
<evidence type="ECO:0000259" key="2">
    <source>
        <dbReference type="Pfam" id="PF01926"/>
    </source>
</evidence>
<evidence type="ECO:0000313" key="4">
    <source>
        <dbReference type="Proteomes" id="UP000559027"/>
    </source>
</evidence>
<dbReference type="SUPFAM" id="SSF52540">
    <property type="entry name" value="P-loop containing nucleoside triphosphate hydrolases"/>
    <property type="match status" value="1"/>
</dbReference>
<dbReference type="InterPro" id="IPR059179">
    <property type="entry name" value="MLKL-like_MCAfunc"/>
</dbReference>
<dbReference type="AlphaFoldDB" id="A0A8H5G6F4"/>
<feature type="compositionally biased region" description="Low complexity" evidence="1">
    <location>
        <begin position="41"/>
        <end position="58"/>
    </location>
</feature>
<feature type="region of interest" description="Disordered" evidence="1">
    <location>
        <begin position="308"/>
        <end position="327"/>
    </location>
</feature>
<dbReference type="Gene3D" id="3.40.50.300">
    <property type="entry name" value="P-loop containing nucleotide triphosphate hydrolases"/>
    <property type="match status" value="1"/>
</dbReference>
<dbReference type="Pfam" id="PF01926">
    <property type="entry name" value="MMR_HSR1"/>
    <property type="match status" value="1"/>
</dbReference>
<organism evidence="3 4">
    <name type="scientific">Leucocoprinus leucothites</name>
    <dbReference type="NCBI Taxonomy" id="201217"/>
    <lineage>
        <taxon>Eukaryota</taxon>
        <taxon>Fungi</taxon>
        <taxon>Dikarya</taxon>
        <taxon>Basidiomycota</taxon>
        <taxon>Agaricomycotina</taxon>
        <taxon>Agaricomycetes</taxon>
        <taxon>Agaricomycetidae</taxon>
        <taxon>Agaricales</taxon>
        <taxon>Agaricineae</taxon>
        <taxon>Agaricaceae</taxon>
        <taxon>Leucocoprinus</taxon>
    </lineage>
</organism>
<feature type="domain" description="G" evidence="2">
    <location>
        <begin position="77"/>
        <end position="171"/>
    </location>
</feature>
<dbReference type="InterPro" id="IPR027417">
    <property type="entry name" value="P-loop_NTPase"/>
</dbReference>
<feature type="region of interest" description="Disordered" evidence="1">
    <location>
        <begin position="1"/>
        <end position="61"/>
    </location>
</feature>
<accession>A0A8H5G6F4</accession>
<name>A0A8H5G6F4_9AGAR</name>
<feature type="region of interest" description="Disordered" evidence="1">
    <location>
        <begin position="344"/>
        <end position="376"/>
    </location>
</feature>
<proteinExistence type="predicted"/>
<dbReference type="EMBL" id="JAACJO010000004">
    <property type="protein sequence ID" value="KAF5359186.1"/>
    <property type="molecule type" value="Genomic_DNA"/>
</dbReference>
<dbReference type="OrthoDB" id="8954335at2759"/>
<dbReference type="Proteomes" id="UP000559027">
    <property type="component" value="Unassembled WGS sequence"/>
</dbReference>
<dbReference type="InterPro" id="IPR006073">
    <property type="entry name" value="GTP-bd"/>
</dbReference>
<keyword evidence="4" id="KW-1185">Reference proteome</keyword>
<dbReference type="CDD" id="cd00882">
    <property type="entry name" value="Ras_like_GTPase"/>
    <property type="match status" value="1"/>
</dbReference>
<evidence type="ECO:0000256" key="1">
    <source>
        <dbReference type="SAM" id="MobiDB-lite"/>
    </source>
</evidence>
<feature type="compositionally biased region" description="Polar residues" evidence="1">
    <location>
        <begin position="1"/>
        <end position="20"/>
    </location>
</feature>
<dbReference type="CDD" id="cd21037">
    <property type="entry name" value="MLKL_NTD"/>
    <property type="match status" value="1"/>
</dbReference>
<dbReference type="GO" id="GO:0005525">
    <property type="term" value="F:GTP binding"/>
    <property type="evidence" value="ECO:0007669"/>
    <property type="project" value="InterPro"/>
</dbReference>
<protein>
    <recommendedName>
        <fullName evidence="2">G domain-containing protein</fullName>
    </recommendedName>
</protein>
<gene>
    <name evidence="3" type="ORF">D9756_003430</name>
</gene>
<evidence type="ECO:0000313" key="3">
    <source>
        <dbReference type="EMBL" id="KAF5359186.1"/>
    </source>
</evidence>
<sequence>MQPIGQDTSSQPNDHGSSAVSDRLTVPTLAASPSHSSERTVSSYYSVQSSPSPYLESPPSSPDNVGFGNLIEGDLVIAVMGPTGAGKSKLIKVVTGSDDVRVGNGLSSCTQGSQVVQCRHPTRNFDVHFVDTPGFDDTSRSDIEILQGIADWLEKTYQKGIQVSGILYLHRITDNRMPNSLLRNLDLLQKLCGRDALPNVRLVTTGWDLLQDTAEGERKERDLSTNYWNALLESGSQMHRFENTPASAWEIINSLPMERRTMLIQKELVDQRKPLGRTSAGKSLFSWATKALRELIARLESLVRSFVSSTSSHENPQPHEASQRRLREVQDELRRIESLQSLPSHLSGSLGRSRSRTSIRSSDEPSTSYDSDSSHSSWRFGFHHRLDERGKVLRRQTNHLKNARQTQHAAMNPDLVPKFDSIYLGPTVLQSSASDISEIGSSEDAIGAPAATRKLTGTIQALRAARAAVTGLPAPGLAAAVGTALRVAELLDDMHDTDRSLTILIHNVSRFIKTICDQERPAQTYPKAVTDAIQEFSVQLQKIEGIARRLGKKKMWRRCILEPEDRRVILDCNDAIKLALHSLGIRVGLTTAAQNEDILHRLNDLQNLVTRMLNNCEDKRRKSV</sequence>
<comment type="caution">
    <text evidence="3">The sequence shown here is derived from an EMBL/GenBank/DDBJ whole genome shotgun (WGS) entry which is preliminary data.</text>
</comment>